<keyword evidence="4 7" id="KW-0805">Transcription regulation</keyword>
<protein>
    <recommendedName>
        <fullName evidence="1 7">Transcriptional regulator MraZ</fullName>
    </recommendedName>
</protein>
<dbReference type="InterPro" id="IPR007159">
    <property type="entry name" value="SpoVT-AbrB_dom"/>
</dbReference>
<keyword evidence="11" id="KW-1185">Reference proteome</keyword>
<dbReference type="PATRIC" id="fig|1590043.3.peg.2762"/>
<dbReference type="SUPFAM" id="SSF89447">
    <property type="entry name" value="AbrB/MazE/MraZ-like"/>
    <property type="match status" value="1"/>
</dbReference>
<dbReference type="Gene3D" id="3.40.1550.20">
    <property type="entry name" value="Transcriptional regulator MraZ domain"/>
    <property type="match status" value="1"/>
</dbReference>
<comment type="subunit">
    <text evidence="7">Forms oligomers.</text>
</comment>
<dbReference type="HAMAP" id="MF_01008">
    <property type="entry name" value="MraZ"/>
    <property type="match status" value="1"/>
</dbReference>
<evidence type="ECO:0000259" key="8">
    <source>
        <dbReference type="PROSITE" id="PS51740"/>
    </source>
</evidence>
<dbReference type="Pfam" id="PF02381">
    <property type="entry name" value="MraZ"/>
    <property type="match status" value="2"/>
</dbReference>
<reference evidence="10" key="2">
    <citation type="journal article" date="2016" name="Genome Announc.">
        <title>Draft Genome Sequences of Two Novel Amoeba-Resistant Intranuclear Bacteria, 'Candidatus Berkiella cookevillensis' and 'Candidatus Berkiella aquae'.</title>
        <authorList>
            <person name="Mehari Y.T."/>
            <person name="Arivett B.A."/>
            <person name="Farone A.L."/>
            <person name="Gunderson J.H."/>
            <person name="Farone M.B."/>
        </authorList>
    </citation>
    <scope>NUCLEOTIDE SEQUENCE</scope>
    <source>
        <strain evidence="10">HT99</strain>
    </source>
</reference>
<sequence length="151" mass="17269">MFRGVSELSLDDKGRIAIPARYRDLLQIESQGQCVTTIDTEECCLLIYPIQAWEQIEKQIEALPSFDKAARRVQRLLIGHATESQIDSHGRLLVPPPLRSYARLQKEVVLIGQGRKFELWDANEWNVSRDRWIQGADDKQALPNSLLTISL</sequence>
<reference evidence="10" key="3">
    <citation type="submission" date="2021-06" db="EMBL/GenBank/DDBJ databases">
        <title>Genomic Description and Analysis of Intracellular Bacteria, Candidatus Berkiella cookevillensis and Candidatus Berkiella aquae.</title>
        <authorList>
            <person name="Kidane D.T."/>
            <person name="Mehari Y.T."/>
            <person name="Rice F.C."/>
            <person name="Arivett B.A."/>
            <person name="Farone A.L."/>
            <person name="Berk S.G."/>
            <person name="Farone M.B."/>
        </authorList>
    </citation>
    <scope>NUCLEOTIDE SEQUENCE</scope>
    <source>
        <strain evidence="10">HT99</strain>
    </source>
</reference>
<keyword evidence="9" id="KW-0132">Cell division</keyword>
<evidence type="ECO:0000256" key="6">
    <source>
        <dbReference type="ARBA" id="ARBA00023163"/>
    </source>
</evidence>
<dbReference type="EMBL" id="LKAJ01000015">
    <property type="protein sequence ID" value="KRG19737.1"/>
    <property type="molecule type" value="Genomic_DNA"/>
</dbReference>
<evidence type="ECO:0000313" key="11">
    <source>
        <dbReference type="Proteomes" id="UP000051497"/>
    </source>
</evidence>
<gene>
    <name evidence="7 10" type="primary">mraZ</name>
    <name evidence="10" type="ORF">HT99x_005105</name>
    <name evidence="9" type="ORF">HT99x_02716</name>
</gene>
<organism evidence="9">
    <name type="scientific">Candidatus Berkiella aquae</name>
    <dbReference type="NCBI Taxonomy" id="295108"/>
    <lineage>
        <taxon>Bacteria</taxon>
        <taxon>Pseudomonadati</taxon>
        <taxon>Pseudomonadota</taxon>
        <taxon>Gammaproteobacteria</taxon>
        <taxon>Candidatus Berkiellales</taxon>
        <taxon>Candidatus Berkiellaceae</taxon>
        <taxon>Candidatus Berkiella</taxon>
    </lineage>
</organism>
<evidence type="ECO:0000256" key="1">
    <source>
        <dbReference type="ARBA" id="ARBA00013860"/>
    </source>
</evidence>
<dbReference type="CDD" id="cd16321">
    <property type="entry name" value="MraZ_C"/>
    <property type="match status" value="1"/>
</dbReference>
<evidence type="ECO:0000256" key="2">
    <source>
        <dbReference type="ARBA" id="ARBA00022490"/>
    </source>
</evidence>
<keyword evidence="5 7" id="KW-0238">DNA-binding</keyword>
<dbReference type="Proteomes" id="UP000051497">
    <property type="component" value="Unassembled WGS sequence"/>
</dbReference>
<keyword evidence="3" id="KW-0677">Repeat</keyword>
<keyword evidence="2 7" id="KW-0963">Cytoplasm</keyword>
<dbReference type="GO" id="GO:0051301">
    <property type="term" value="P:cell division"/>
    <property type="evidence" value="ECO:0007669"/>
    <property type="project" value="UniProtKB-KW"/>
</dbReference>
<dbReference type="AlphaFoldDB" id="A0A0Q9YJ62"/>
<dbReference type="PROSITE" id="PS51740">
    <property type="entry name" value="SPOVT_ABRB"/>
    <property type="match status" value="2"/>
</dbReference>
<comment type="caution">
    <text evidence="9">The sequence shown here is derived from an EMBL/GenBank/DDBJ whole genome shotgun (WGS) entry which is preliminary data.</text>
</comment>
<accession>A0A0Q9YJ62</accession>
<dbReference type="EMBL" id="LKAJ02000001">
    <property type="protein sequence ID" value="MCS5710798.1"/>
    <property type="molecule type" value="Genomic_DNA"/>
</dbReference>
<keyword evidence="6 7" id="KW-0804">Transcription</keyword>
<dbReference type="GO" id="GO:0003700">
    <property type="term" value="F:DNA-binding transcription factor activity"/>
    <property type="evidence" value="ECO:0007669"/>
    <property type="project" value="UniProtKB-UniRule"/>
</dbReference>
<dbReference type="InterPro" id="IPR020603">
    <property type="entry name" value="MraZ_dom"/>
</dbReference>
<dbReference type="InterPro" id="IPR003444">
    <property type="entry name" value="MraZ"/>
</dbReference>
<dbReference type="GO" id="GO:0000976">
    <property type="term" value="F:transcription cis-regulatory region binding"/>
    <property type="evidence" value="ECO:0007669"/>
    <property type="project" value="TreeGrafter"/>
</dbReference>
<evidence type="ECO:0000256" key="7">
    <source>
        <dbReference type="HAMAP-Rule" id="MF_01008"/>
    </source>
</evidence>
<name>A0A0Q9YJ62_9GAMM</name>
<dbReference type="STRING" id="295108.HT99x_02716"/>
<dbReference type="OrthoDB" id="9807753at2"/>
<dbReference type="InterPro" id="IPR037914">
    <property type="entry name" value="SpoVT-AbrB_sf"/>
</dbReference>
<evidence type="ECO:0000313" key="9">
    <source>
        <dbReference type="EMBL" id="KRG19737.1"/>
    </source>
</evidence>
<dbReference type="PANTHER" id="PTHR34701">
    <property type="entry name" value="TRANSCRIPTIONAL REGULATOR MRAZ"/>
    <property type="match status" value="1"/>
</dbReference>
<evidence type="ECO:0000256" key="4">
    <source>
        <dbReference type="ARBA" id="ARBA00023015"/>
    </source>
</evidence>
<reference evidence="9" key="1">
    <citation type="submission" date="2015-09" db="EMBL/GenBank/DDBJ databases">
        <title>Draft Genome Sequences of Two Novel Amoeba-resistant Intranuclear Bacteria, Candidatus Berkiella cookevillensis and Candidatus Berkiella aquae.</title>
        <authorList>
            <person name="Mehari Y.T."/>
            <person name="Arivett B.A."/>
            <person name="Farone A.L."/>
            <person name="Gunderson J.H."/>
            <person name="Farone M.B."/>
        </authorList>
    </citation>
    <scope>NUCLEOTIDE SEQUENCE [LARGE SCALE GENOMIC DNA]</scope>
    <source>
        <strain evidence="9">HT99</strain>
    </source>
</reference>
<dbReference type="NCBIfam" id="TIGR00242">
    <property type="entry name" value="division/cell wall cluster transcriptional repressor MraZ"/>
    <property type="match status" value="1"/>
</dbReference>
<comment type="similarity">
    <text evidence="7">Belongs to the MraZ family.</text>
</comment>
<dbReference type="InterPro" id="IPR035642">
    <property type="entry name" value="MraZ_N"/>
</dbReference>
<dbReference type="InterPro" id="IPR035644">
    <property type="entry name" value="MraZ_C"/>
</dbReference>
<dbReference type="CDD" id="cd16320">
    <property type="entry name" value="MraZ_N"/>
    <property type="match status" value="1"/>
</dbReference>
<comment type="subcellular location">
    <subcellularLocation>
        <location evidence="7">Cytoplasm</location>
        <location evidence="7">Nucleoid</location>
    </subcellularLocation>
</comment>
<keyword evidence="9" id="KW-0131">Cell cycle</keyword>
<proteinExistence type="inferred from homology"/>
<evidence type="ECO:0000313" key="10">
    <source>
        <dbReference type="EMBL" id="MCS5710798.1"/>
    </source>
</evidence>
<dbReference type="GO" id="GO:0009295">
    <property type="term" value="C:nucleoid"/>
    <property type="evidence" value="ECO:0007669"/>
    <property type="project" value="UniProtKB-SubCell"/>
</dbReference>
<dbReference type="InterPro" id="IPR038619">
    <property type="entry name" value="MraZ_sf"/>
</dbReference>
<dbReference type="GO" id="GO:2000143">
    <property type="term" value="P:negative regulation of DNA-templated transcription initiation"/>
    <property type="evidence" value="ECO:0007669"/>
    <property type="project" value="TreeGrafter"/>
</dbReference>
<dbReference type="RefSeq" id="WP_075067318.1">
    <property type="nucleotide sequence ID" value="NZ_LKAJ02000001.1"/>
</dbReference>
<feature type="domain" description="SpoVT-AbrB" evidence="8">
    <location>
        <begin position="81"/>
        <end position="124"/>
    </location>
</feature>
<evidence type="ECO:0000256" key="3">
    <source>
        <dbReference type="ARBA" id="ARBA00022737"/>
    </source>
</evidence>
<evidence type="ECO:0000256" key="5">
    <source>
        <dbReference type="ARBA" id="ARBA00023125"/>
    </source>
</evidence>
<dbReference type="PANTHER" id="PTHR34701:SF1">
    <property type="entry name" value="TRANSCRIPTIONAL REGULATOR MRAZ"/>
    <property type="match status" value="1"/>
</dbReference>
<dbReference type="GO" id="GO:0005737">
    <property type="term" value="C:cytoplasm"/>
    <property type="evidence" value="ECO:0007669"/>
    <property type="project" value="UniProtKB-UniRule"/>
</dbReference>
<feature type="domain" description="SpoVT-AbrB" evidence="8">
    <location>
        <begin position="5"/>
        <end position="52"/>
    </location>
</feature>